<comment type="caution">
    <text evidence="1">The sequence shown here is derived from an EMBL/GenBank/DDBJ whole genome shotgun (WGS) entry which is preliminary data.</text>
</comment>
<name>A0AAD6NR67_9ROSI</name>
<sequence>MKSLPATSSPHHPIKTKPRSKVVVALKVRIIQTGVNVYKRRSGCKESVICNVCNLGWLLQLLY</sequence>
<dbReference type="EMBL" id="JAPFFJ010000019">
    <property type="protein sequence ID" value="KAJ6401541.1"/>
    <property type="molecule type" value="Genomic_DNA"/>
</dbReference>
<organism evidence="1 2">
    <name type="scientific">Salix udensis</name>
    <dbReference type="NCBI Taxonomy" id="889485"/>
    <lineage>
        <taxon>Eukaryota</taxon>
        <taxon>Viridiplantae</taxon>
        <taxon>Streptophyta</taxon>
        <taxon>Embryophyta</taxon>
        <taxon>Tracheophyta</taxon>
        <taxon>Spermatophyta</taxon>
        <taxon>Magnoliopsida</taxon>
        <taxon>eudicotyledons</taxon>
        <taxon>Gunneridae</taxon>
        <taxon>Pentapetalae</taxon>
        <taxon>rosids</taxon>
        <taxon>fabids</taxon>
        <taxon>Malpighiales</taxon>
        <taxon>Salicaceae</taxon>
        <taxon>Saliceae</taxon>
        <taxon>Salix</taxon>
    </lineage>
</organism>
<keyword evidence="2" id="KW-1185">Reference proteome</keyword>
<dbReference type="Proteomes" id="UP001162972">
    <property type="component" value="Chromosome 14"/>
</dbReference>
<protein>
    <submittedName>
        <fullName evidence="1">Uncharacterized protein</fullName>
    </submittedName>
</protein>
<reference evidence="1 2" key="1">
    <citation type="journal article" date="2023" name="Int. J. Mol. Sci.">
        <title>De Novo Assembly and Annotation of 11 Diverse Shrub Willow (Salix) Genomes Reveals Novel Gene Organization in Sex-Linked Regions.</title>
        <authorList>
            <person name="Hyden B."/>
            <person name="Feng K."/>
            <person name="Yates T.B."/>
            <person name="Jawdy S."/>
            <person name="Cereghino C."/>
            <person name="Smart L.B."/>
            <person name="Muchero W."/>
        </authorList>
    </citation>
    <scope>NUCLEOTIDE SEQUENCE [LARGE SCALE GENOMIC DNA]</scope>
    <source>
        <tissue evidence="1">Shoot tip</tissue>
    </source>
</reference>
<proteinExistence type="predicted"/>
<evidence type="ECO:0000313" key="1">
    <source>
        <dbReference type="EMBL" id="KAJ6401541.1"/>
    </source>
</evidence>
<accession>A0AAD6NR67</accession>
<gene>
    <name evidence="1" type="ORF">OIU84_016862</name>
</gene>
<dbReference type="AlphaFoldDB" id="A0AAD6NR67"/>
<evidence type="ECO:0000313" key="2">
    <source>
        <dbReference type="Proteomes" id="UP001162972"/>
    </source>
</evidence>